<dbReference type="InterPro" id="IPR005500">
    <property type="entry name" value="DUF309"/>
</dbReference>
<dbReference type="RefSeq" id="WP_241368195.1">
    <property type="nucleotide sequence ID" value="NZ_JAKZFC010000001.1"/>
</dbReference>
<dbReference type="InterPro" id="IPR023203">
    <property type="entry name" value="TTHA0068_sf"/>
</dbReference>
<protein>
    <submittedName>
        <fullName evidence="1">DUF309 domain-containing protein</fullName>
    </submittedName>
</protein>
<dbReference type="Proteomes" id="UP001316087">
    <property type="component" value="Unassembled WGS sequence"/>
</dbReference>
<dbReference type="Gene3D" id="1.10.3450.10">
    <property type="entry name" value="TTHA0068-like"/>
    <property type="match status" value="1"/>
</dbReference>
<dbReference type="EMBL" id="JAKZFC010000001">
    <property type="protein sequence ID" value="MCH7321160.1"/>
    <property type="molecule type" value="Genomic_DNA"/>
</dbReference>
<proteinExistence type="predicted"/>
<dbReference type="Pfam" id="PF03745">
    <property type="entry name" value="DUF309"/>
    <property type="match status" value="1"/>
</dbReference>
<reference evidence="1 2" key="1">
    <citation type="submission" date="2022-03" db="EMBL/GenBank/DDBJ databases">
        <authorList>
            <person name="Jo J.-H."/>
            <person name="Im W.-T."/>
        </authorList>
    </citation>
    <scope>NUCLEOTIDE SEQUENCE [LARGE SCALE GENOMIC DNA]</scope>
    <source>
        <strain evidence="1 2">MA9</strain>
    </source>
</reference>
<sequence length="174" mass="20758">MHPLFHPLFIEYCAYFNGNEDYFECHEVLEEYWKEVAPGEKLHSLVGYVQLATGMYHWRRENFNGADRIFQKAINNFKSNKNSPYFDYVYFEQLIADMQLQHKRITAHEKFTRIKIPINHPELHIAVLDKIIATPPLDPHFLLNKHMLRDRSDIIALREVNKLKNTNDKTSRNQ</sequence>
<dbReference type="SUPFAM" id="SSF140663">
    <property type="entry name" value="TTHA0068-like"/>
    <property type="match status" value="1"/>
</dbReference>
<dbReference type="PANTHER" id="PTHR34796">
    <property type="entry name" value="EXPRESSED PROTEIN"/>
    <property type="match status" value="1"/>
</dbReference>
<organism evidence="1 2">
    <name type="scientific">Solibacillus palustris</name>
    <dbReference type="NCBI Taxonomy" id="2908203"/>
    <lineage>
        <taxon>Bacteria</taxon>
        <taxon>Bacillati</taxon>
        <taxon>Bacillota</taxon>
        <taxon>Bacilli</taxon>
        <taxon>Bacillales</taxon>
        <taxon>Caryophanaceae</taxon>
        <taxon>Solibacillus</taxon>
    </lineage>
</organism>
<gene>
    <name evidence="1" type="ORF">LZ480_04580</name>
</gene>
<name>A0ABS9UB08_9BACL</name>
<dbReference type="PANTHER" id="PTHR34796:SF1">
    <property type="entry name" value="EXPRESSED PROTEIN"/>
    <property type="match status" value="1"/>
</dbReference>
<evidence type="ECO:0000313" key="2">
    <source>
        <dbReference type="Proteomes" id="UP001316087"/>
    </source>
</evidence>
<keyword evidence="2" id="KW-1185">Reference proteome</keyword>
<comment type="caution">
    <text evidence="1">The sequence shown here is derived from an EMBL/GenBank/DDBJ whole genome shotgun (WGS) entry which is preliminary data.</text>
</comment>
<accession>A0ABS9UB08</accession>
<evidence type="ECO:0000313" key="1">
    <source>
        <dbReference type="EMBL" id="MCH7321160.1"/>
    </source>
</evidence>